<dbReference type="PANTHER" id="PTHR30481">
    <property type="entry name" value="DNA ADENINE METHYLASE"/>
    <property type="match status" value="1"/>
</dbReference>
<dbReference type="Proteomes" id="UP000243518">
    <property type="component" value="Unassembled WGS sequence"/>
</dbReference>
<dbReference type="GO" id="GO:0009307">
    <property type="term" value="P:DNA restriction-modification system"/>
    <property type="evidence" value="ECO:0007669"/>
    <property type="project" value="InterPro"/>
</dbReference>
<protein>
    <submittedName>
        <fullName evidence="5">D12 class N6 adenine-specific DNA methyltransferase</fullName>
    </submittedName>
</protein>
<dbReference type="PANTHER" id="PTHR30481:SF4">
    <property type="entry name" value="SITE-SPECIFIC DNA-METHYLTRANSFERASE (ADENINE-SPECIFIC)"/>
    <property type="match status" value="1"/>
</dbReference>
<dbReference type="SUPFAM" id="SSF53335">
    <property type="entry name" value="S-adenosyl-L-methionine-dependent methyltransferases"/>
    <property type="match status" value="1"/>
</dbReference>
<dbReference type="PRINTS" id="PR00505">
    <property type="entry name" value="D12N6MTFRASE"/>
</dbReference>
<reference evidence="5 6" key="1">
    <citation type="submission" date="2016-10" db="EMBL/GenBank/DDBJ databases">
        <authorList>
            <person name="Varghese N."/>
            <person name="Submissions S."/>
        </authorList>
    </citation>
    <scope>NUCLEOTIDE SEQUENCE [LARGE SCALE GENOMIC DNA]</scope>
    <source>
        <strain evidence="5 6">CECT 8317</strain>
    </source>
</reference>
<evidence type="ECO:0000256" key="4">
    <source>
        <dbReference type="SAM" id="MobiDB-lite"/>
    </source>
</evidence>
<evidence type="ECO:0000313" key="5">
    <source>
        <dbReference type="EMBL" id="SEF81996.1"/>
    </source>
</evidence>
<dbReference type="Gene3D" id="3.40.50.150">
    <property type="entry name" value="Vaccinia Virus protein VP39"/>
    <property type="match status" value="1"/>
</dbReference>
<name>A0AAQ1G5E4_9GAMM</name>
<evidence type="ECO:0000256" key="3">
    <source>
        <dbReference type="ARBA" id="ARBA00022691"/>
    </source>
</evidence>
<feature type="region of interest" description="Disordered" evidence="4">
    <location>
        <begin position="214"/>
        <end position="250"/>
    </location>
</feature>
<dbReference type="GO" id="GO:0043565">
    <property type="term" value="F:sequence-specific DNA binding"/>
    <property type="evidence" value="ECO:0007669"/>
    <property type="project" value="TreeGrafter"/>
</dbReference>
<evidence type="ECO:0000256" key="1">
    <source>
        <dbReference type="ARBA" id="ARBA00022603"/>
    </source>
</evidence>
<dbReference type="RefSeq" id="WP_088273962.1">
    <property type="nucleotide sequence ID" value="NZ_FNVE01000002.1"/>
</dbReference>
<comment type="caution">
    <text evidence="5">The sequence shown here is derived from an EMBL/GenBank/DDBJ whole genome shotgun (WGS) entry which is preliminary data.</text>
</comment>
<dbReference type="GO" id="GO:1904047">
    <property type="term" value="F:S-adenosyl-L-methionine binding"/>
    <property type="evidence" value="ECO:0007669"/>
    <property type="project" value="TreeGrafter"/>
</dbReference>
<sequence>MITTPVIRYHGGKFRLASWILQHFPEHRVYVEPFGGAAGVLMQKPRSFAEVYNDLDGDIVNLFQVLQDAGQRDQLTELLVLTPYARSEFERAFDETNDPIEQARRTIIRAEMGFGSAGATKGRTGFRIDTKREYATAQHIWARFPDRIAAIWQRLAGVLIEQRPAIEVMQAHDTPDTPHVWTDSASAGWHWRRPHENPTHPAQPRPATALRYLRPTPQPGRPPTLLPQTPTDRPAAPQAGGPMTARKHSIQKRRNKMTEILLRTVAIVHHSALGYGEVRTVDMKLERVSLLDRHQAGAIAEWAHPWCVFMAVMTDDKRMHTAVVNLSSPMVQADLTPTLEEEHQRLLAKVKIEIGLEGNGVQVHSFGWIAMPRQQDVEDEKAERLFAAALRTMRRAAA</sequence>
<organism evidence="5 6">
    <name type="scientific">Halopseudomonas aestusnigri</name>
    <dbReference type="NCBI Taxonomy" id="857252"/>
    <lineage>
        <taxon>Bacteria</taxon>
        <taxon>Pseudomonadati</taxon>
        <taxon>Pseudomonadota</taxon>
        <taxon>Gammaproteobacteria</taxon>
        <taxon>Pseudomonadales</taxon>
        <taxon>Pseudomonadaceae</taxon>
        <taxon>Halopseudomonas</taxon>
    </lineage>
</organism>
<evidence type="ECO:0000256" key="2">
    <source>
        <dbReference type="ARBA" id="ARBA00022679"/>
    </source>
</evidence>
<dbReference type="GO" id="GO:0009007">
    <property type="term" value="F:site-specific DNA-methyltransferase (adenine-specific) activity"/>
    <property type="evidence" value="ECO:0007669"/>
    <property type="project" value="UniProtKB-EC"/>
</dbReference>
<keyword evidence="3" id="KW-0949">S-adenosyl-L-methionine</keyword>
<dbReference type="AlphaFoldDB" id="A0AAQ1G5E4"/>
<dbReference type="GO" id="GO:0032259">
    <property type="term" value="P:methylation"/>
    <property type="evidence" value="ECO:0007669"/>
    <property type="project" value="UniProtKB-KW"/>
</dbReference>
<dbReference type="GO" id="GO:0006298">
    <property type="term" value="P:mismatch repair"/>
    <property type="evidence" value="ECO:0007669"/>
    <property type="project" value="TreeGrafter"/>
</dbReference>
<keyword evidence="6" id="KW-1185">Reference proteome</keyword>
<accession>A0AAQ1G5E4</accession>
<dbReference type="EMBL" id="FNVE01000002">
    <property type="protein sequence ID" value="SEF81996.1"/>
    <property type="molecule type" value="Genomic_DNA"/>
</dbReference>
<dbReference type="InterPro" id="IPR029063">
    <property type="entry name" value="SAM-dependent_MTases_sf"/>
</dbReference>
<feature type="compositionally biased region" description="Pro residues" evidence="4">
    <location>
        <begin position="216"/>
        <end position="225"/>
    </location>
</feature>
<dbReference type="Pfam" id="PF02086">
    <property type="entry name" value="MethyltransfD12"/>
    <property type="match status" value="1"/>
</dbReference>
<proteinExistence type="predicted"/>
<evidence type="ECO:0000313" key="6">
    <source>
        <dbReference type="Proteomes" id="UP000243518"/>
    </source>
</evidence>
<keyword evidence="2" id="KW-0808">Transferase</keyword>
<dbReference type="InterPro" id="IPR012327">
    <property type="entry name" value="MeTrfase_D12"/>
</dbReference>
<gene>
    <name evidence="5" type="ORF">SAMN05216586_10219</name>
</gene>
<keyword evidence="1 5" id="KW-0489">Methyltransferase</keyword>